<dbReference type="PANTHER" id="PTHR47027:SF30">
    <property type="entry name" value="THAP-TYPE DOMAIN-CONTAINING PROTEIN"/>
    <property type="match status" value="1"/>
</dbReference>
<dbReference type="Proteomes" id="UP001174136">
    <property type="component" value="Unassembled WGS sequence"/>
</dbReference>
<organism evidence="2 3">
    <name type="scientific">Merluccius polli</name>
    <name type="common">Benguela hake</name>
    <name type="synonym">Merluccius cadenati</name>
    <dbReference type="NCBI Taxonomy" id="89951"/>
    <lineage>
        <taxon>Eukaryota</taxon>
        <taxon>Metazoa</taxon>
        <taxon>Chordata</taxon>
        <taxon>Craniata</taxon>
        <taxon>Vertebrata</taxon>
        <taxon>Euteleostomi</taxon>
        <taxon>Actinopterygii</taxon>
        <taxon>Neopterygii</taxon>
        <taxon>Teleostei</taxon>
        <taxon>Neoteleostei</taxon>
        <taxon>Acanthomorphata</taxon>
        <taxon>Zeiogadaria</taxon>
        <taxon>Gadariae</taxon>
        <taxon>Gadiformes</taxon>
        <taxon>Gadoidei</taxon>
        <taxon>Merlucciidae</taxon>
        <taxon>Merluccius</taxon>
    </lineage>
</organism>
<evidence type="ECO:0000313" key="3">
    <source>
        <dbReference type="Proteomes" id="UP001174136"/>
    </source>
</evidence>
<evidence type="ECO:0000313" key="2">
    <source>
        <dbReference type="EMBL" id="KAK0152199.1"/>
    </source>
</evidence>
<dbReference type="EMBL" id="JAOPHQ010001136">
    <property type="protein sequence ID" value="KAK0152199.1"/>
    <property type="molecule type" value="Genomic_DNA"/>
</dbReference>
<protein>
    <submittedName>
        <fullName evidence="2">Uncharacterized protein</fullName>
    </submittedName>
</protein>
<comment type="caution">
    <text evidence="2">The sequence shown here is derived from an EMBL/GenBank/DDBJ whole genome shotgun (WGS) entry which is preliminary data.</text>
</comment>
<keyword evidence="3" id="KW-1185">Reference proteome</keyword>
<proteinExistence type="predicted"/>
<dbReference type="AlphaFoldDB" id="A0AA47N5Q4"/>
<feature type="region of interest" description="Disordered" evidence="1">
    <location>
        <begin position="179"/>
        <end position="250"/>
    </location>
</feature>
<name>A0AA47N5Q4_MERPO</name>
<sequence>MSHLTTPAPTPPSFHINGVPLQTVDHFTYLGSTLSSCCSLNTEIHTRINKASSSFGCLRSRVYENSNLKVSTRVAVYNAVCLSTLLYGAESWTPYHQHITNLEAFHIRCLQKILSLSWEDLLYSQLMGTKRSAGGQKRHFKDYTRDILKGANIPLTQLETLALDRSAWQVTCATAVSQIHQSNQDRRSKRRTQRHQWAAEAPDWPRPRAEAQVSLCIKAPLPRPTTDGGGSPGRGRRRSAAQPFRSAAVPQRSRSAALTFLGGNPRHMTGFEVFTWPCIFFLALNVAEALG</sequence>
<dbReference type="PANTHER" id="PTHR47027">
    <property type="entry name" value="REVERSE TRANSCRIPTASE DOMAIN-CONTAINING PROTEIN"/>
    <property type="match status" value="1"/>
</dbReference>
<reference evidence="2" key="1">
    <citation type="journal article" date="2023" name="Front. Mar. Sci.">
        <title>A new Merluccius polli reference genome to investigate the effects of global change in West African waters.</title>
        <authorList>
            <person name="Mateo J.L."/>
            <person name="Blanco-Fernandez C."/>
            <person name="Garcia-Vazquez E."/>
            <person name="Machado-Schiaffino G."/>
        </authorList>
    </citation>
    <scope>NUCLEOTIDE SEQUENCE</scope>
    <source>
        <strain evidence="2">C29</strain>
        <tissue evidence="2">Fin</tissue>
    </source>
</reference>
<gene>
    <name evidence="2" type="ORF">N1851_006431</name>
</gene>
<evidence type="ECO:0000256" key="1">
    <source>
        <dbReference type="SAM" id="MobiDB-lite"/>
    </source>
</evidence>
<accession>A0AA47N5Q4</accession>